<evidence type="ECO:0000256" key="2">
    <source>
        <dbReference type="ARBA" id="ARBA00007362"/>
    </source>
</evidence>
<dbReference type="Pfam" id="PF00892">
    <property type="entry name" value="EamA"/>
    <property type="match status" value="2"/>
</dbReference>
<evidence type="ECO:0000313" key="11">
    <source>
        <dbReference type="Proteomes" id="UP000001258"/>
    </source>
</evidence>
<evidence type="ECO:0000256" key="6">
    <source>
        <dbReference type="ARBA" id="ARBA00022989"/>
    </source>
</evidence>
<feature type="transmembrane region" description="Helical" evidence="8">
    <location>
        <begin position="131"/>
        <end position="147"/>
    </location>
</feature>
<keyword evidence="11" id="KW-1185">Reference proteome</keyword>
<dbReference type="EMBL" id="BA000004">
    <property type="protein sequence ID" value="BAB07585.1"/>
    <property type="molecule type" value="Genomic_DNA"/>
</dbReference>
<evidence type="ECO:0000313" key="10">
    <source>
        <dbReference type="EMBL" id="BAB07585.1"/>
    </source>
</evidence>
<name>Q9K666_HALH5</name>
<gene>
    <name evidence="10" type="ordered locus">BH3866</name>
</gene>
<protein>
    <submittedName>
        <fullName evidence="10">BH3866 protein</fullName>
    </submittedName>
</protein>
<evidence type="ECO:0000256" key="4">
    <source>
        <dbReference type="ARBA" id="ARBA00022475"/>
    </source>
</evidence>
<feature type="domain" description="EamA" evidence="9">
    <location>
        <begin position="156"/>
        <end position="288"/>
    </location>
</feature>
<accession>Q9K666</accession>
<evidence type="ECO:0000256" key="5">
    <source>
        <dbReference type="ARBA" id="ARBA00022692"/>
    </source>
</evidence>
<keyword evidence="4" id="KW-1003">Cell membrane</keyword>
<evidence type="ECO:0000256" key="1">
    <source>
        <dbReference type="ARBA" id="ARBA00004651"/>
    </source>
</evidence>
<feature type="domain" description="EamA" evidence="9">
    <location>
        <begin position="7"/>
        <end position="147"/>
    </location>
</feature>
<sequence>MKNQQKTGVIAAISAYLIWGFLPLYWKLVDEVPASEMLAHRIVWSLGFMVILLAVMKKNRQVMREILDTLANKKTAFGITVAAILISMNWFIFIYAVSSDKVIEASLGYYINPLINVLLAIVFLRESLSKWEVASFLLAAAGVLNITLHYGSFPWVAFALAISFGVYGLIKKVVSLSAWASLTIETLIMTPFALLFLLYIPLSGGASAFSLNHLSTAWLIIASGAATALPLLLFATGAKRISFSLIGFLQYLAPTIMLMLGVFLFQEPFSRVQFVSFLLIWTGLIIFTISRSRTAGRLKKEALAKASA</sequence>
<dbReference type="HOGENOM" id="CLU_054508_1_0_9"/>
<dbReference type="InterPro" id="IPR000620">
    <property type="entry name" value="EamA_dom"/>
</dbReference>
<evidence type="ECO:0000256" key="7">
    <source>
        <dbReference type="ARBA" id="ARBA00023136"/>
    </source>
</evidence>
<feature type="transmembrane region" description="Helical" evidence="8">
    <location>
        <begin position="7"/>
        <end position="26"/>
    </location>
</feature>
<keyword evidence="5 8" id="KW-0812">Transmembrane</keyword>
<feature type="transmembrane region" description="Helical" evidence="8">
    <location>
        <begin position="182"/>
        <end position="202"/>
    </location>
</feature>
<dbReference type="InterPro" id="IPR037185">
    <property type="entry name" value="EmrE-like"/>
</dbReference>
<proteinExistence type="inferred from homology"/>
<keyword evidence="7 8" id="KW-0472">Membrane</keyword>
<feature type="transmembrane region" description="Helical" evidence="8">
    <location>
        <begin position="76"/>
        <end position="95"/>
    </location>
</feature>
<dbReference type="RefSeq" id="WP_010899991.1">
    <property type="nucleotide sequence ID" value="NC_002570.2"/>
</dbReference>
<feature type="transmembrane region" description="Helical" evidence="8">
    <location>
        <begin position="153"/>
        <end position="170"/>
    </location>
</feature>
<dbReference type="InterPro" id="IPR004626">
    <property type="entry name" value="RarD"/>
</dbReference>
<feature type="transmembrane region" description="Helical" evidence="8">
    <location>
        <begin position="107"/>
        <end position="124"/>
    </location>
</feature>
<dbReference type="PIR" id="B84133">
    <property type="entry name" value="B84133"/>
</dbReference>
<dbReference type="eggNOG" id="COG2962">
    <property type="taxonomic scope" value="Bacteria"/>
</dbReference>
<dbReference type="NCBIfam" id="TIGR00688">
    <property type="entry name" value="rarD"/>
    <property type="match status" value="1"/>
</dbReference>
<keyword evidence="3" id="KW-0813">Transport</keyword>
<feature type="transmembrane region" description="Helical" evidence="8">
    <location>
        <begin position="271"/>
        <end position="290"/>
    </location>
</feature>
<dbReference type="AlphaFoldDB" id="Q9K666"/>
<organism evidence="10 11">
    <name type="scientific">Halalkalibacterium halodurans (strain ATCC BAA-125 / DSM 18197 / FERM 7344 / JCM 9153 / C-125)</name>
    <name type="common">Bacillus halodurans</name>
    <dbReference type="NCBI Taxonomy" id="272558"/>
    <lineage>
        <taxon>Bacteria</taxon>
        <taxon>Bacillati</taxon>
        <taxon>Bacillota</taxon>
        <taxon>Bacilli</taxon>
        <taxon>Bacillales</taxon>
        <taxon>Bacillaceae</taxon>
        <taxon>Halalkalibacterium (ex Joshi et al. 2022)</taxon>
    </lineage>
</organism>
<dbReference type="OrthoDB" id="369870at2"/>
<keyword evidence="6 8" id="KW-1133">Transmembrane helix</keyword>
<dbReference type="PANTHER" id="PTHR22911">
    <property type="entry name" value="ACYL-MALONYL CONDENSING ENZYME-RELATED"/>
    <property type="match status" value="1"/>
</dbReference>
<feature type="transmembrane region" description="Helical" evidence="8">
    <location>
        <begin position="214"/>
        <end position="234"/>
    </location>
</feature>
<evidence type="ECO:0000256" key="3">
    <source>
        <dbReference type="ARBA" id="ARBA00022448"/>
    </source>
</evidence>
<dbReference type="SUPFAM" id="SSF103481">
    <property type="entry name" value="Multidrug resistance efflux transporter EmrE"/>
    <property type="match status" value="2"/>
</dbReference>
<comment type="similarity">
    <text evidence="2">Belongs to the EamA transporter family.</text>
</comment>
<evidence type="ECO:0000259" key="9">
    <source>
        <dbReference type="Pfam" id="PF00892"/>
    </source>
</evidence>
<reference evidence="10 11" key="1">
    <citation type="journal article" date="2000" name="Nucleic Acids Res.">
        <title>Complete genome sequence of the alkaliphilic bacterium Bacillus halodurans and genomic sequence comparison with Bacillus subtilis.</title>
        <authorList>
            <person name="Takami H."/>
            <person name="Nakasone K."/>
            <person name="Takaki Y."/>
            <person name="Maeno G."/>
            <person name="Sasaki R."/>
            <person name="Masui N."/>
            <person name="Fuji F."/>
            <person name="Hirama C."/>
            <person name="Nakamura Y."/>
            <person name="Ogasawara N."/>
            <person name="Kuhara S."/>
            <person name="Horikoshi K."/>
        </authorList>
    </citation>
    <scope>NUCLEOTIDE SEQUENCE [LARGE SCALE GENOMIC DNA]</scope>
    <source>
        <strain evidence="11">ATCC BAA-125 / DSM 18197 / FERM 7344 / JCM 9153 / C-125</strain>
    </source>
</reference>
<comment type="subcellular location">
    <subcellularLocation>
        <location evidence="1">Cell membrane</location>
        <topology evidence="1">Multi-pass membrane protein</topology>
    </subcellularLocation>
</comment>
<dbReference type="PANTHER" id="PTHR22911:SF137">
    <property type="entry name" value="SOLUTE CARRIER FAMILY 35 MEMBER G2-RELATED"/>
    <property type="match status" value="1"/>
</dbReference>
<dbReference type="KEGG" id="bha:BH3866"/>
<feature type="transmembrane region" description="Helical" evidence="8">
    <location>
        <begin position="38"/>
        <end position="55"/>
    </location>
</feature>
<dbReference type="GO" id="GO:0005886">
    <property type="term" value="C:plasma membrane"/>
    <property type="evidence" value="ECO:0007669"/>
    <property type="project" value="UniProtKB-SubCell"/>
</dbReference>
<feature type="transmembrane region" description="Helical" evidence="8">
    <location>
        <begin position="241"/>
        <end position="265"/>
    </location>
</feature>
<evidence type="ECO:0000256" key="8">
    <source>
        <dbReference type="SAM" id="Phobius"/>
    </source>
</evidence>
<dbReference type="Proteomes" id="UP000001258">
    <property type="component" value="Chromosome"/>
</dbReference>